<evidence type="ECO:0000313" key="3">
    <source>
        <dbReference type="Proteomes" id="UP000185151"/>
    </source>
</evidence>
<dbReference type="RefSeq" id="WP_171991738.1">
    <property type="nucleotide sequence ID" value="NZ_FSRU01000002.1"/>
</dbReference>
<dbReference type="Proteomes" id="UP000185151">
    <property type="component" value="Unassembled WGS sequence"/>
</dbReference>
<keyword evidence="1" id="KW-1133">Transmembrane helix</keyword>
<sequence>MTESVMAYLLGPLVMAVVGVALWAVAHYHHRDGDQEGRRERWLDTHHVDWMRHRH</sequence>
<keyword evidence="1" id="KW-0812">Transmembrane</keyword>
<gene>
    <name evidence="2" type="ORF">SAMN05444165_6336</name>
</gene>
<name>A0A1N6L706_9BURK</name>
<dbReference type="EMBL" id="FSRU01000002">
    <property type="protein sequence ID" value="SIO64561.1"/>
    <property type="molecule type" value="Genomic_DNA"/>
</dbReference>
<protein>
    <submittedName>
        <fullName evidence="2">Uncharacterized protein</fullName>
    </submittedName>
</protein>
<proteinExistence type="predicted"/>
<dbReference type="AlphaFoldDB" id="A0A1N6L706"/>
<organism evidence="2 3">
    <name type="scientific">Paraburkholderia phenazinium</name>
    <dbReference type="NCBI Taxonomy" id="60549"/>
    <lineage>
        <taxon>Bacteria</taxon>
        <taxon>Pseudomonadati</taxon>
        <taxon>Pseudomonadota</taxon>
        <taxon>Betaproteobacteria</taxon>
        <taxon>Burkholderiales</taxon>
        <taxon>Burkholderiaceae</taxon>
        <taxon>Paraburkholderia</taxon>
    </lineage>
</organism>
<feature type="transmembrane region" description="Helical" evidence="1">
    <location>
        <begin position="6"/>
        <end position="26"/>
    </location>
</feature>
<keyword evidence="1" id="KW-0472">Membrane</keyword>
<evidence type="ECO:0000256" key="1">
    <source>
        <dbReference type="SAM" id="Phobius"/>
    </source>
</evidence>
<keyword evidence="3" id="KW-1185">Reference proteome</keyword>
<accession>A0A1N6L706</accession>
<reference evidence="2 3" key="1">
    <citation type="submission" date="2016-11" db="EMBL/GenBank/DDBJ databases">
        <authorList>
            <person name="Jaros S."/>
            <person name="Januszkiewicz K."/>
            <person name="Wedrychowicz H."/>
        </authorList>
    </citation>
    <scope>NUCLEOTIDE SEQUENCE [LARGE SCALE GENOMIC DNA]</scope>
    <source>
        <strain evidence="2 3">GAS95</strain>
    </source>
</reference>
<evidence type="ECO:0000313" key="2">
    <source>
        <dbReference type="EMBL" id="SIO64561.1"/>
    </source>
</evidence>